<proteinExistence type="predicted"/>
<comment type="caution">
    <text evidence="1">The sequence shown here is derived from an EMBL/GenBank/DDBJ whole genome shotgun (WGS) entry which is preliminary data.</text>
</comment>
<organism evidence="1 2">
    <name type="scientific">Datura stramonium</name>
    <name type="common">Jimsonweed</name>
    <name type="synonym">Common thornapple</name>
    <dbReference type="NCBI Taxonomy" id="4076"/>
    <lineage>
        <taxon>Eukaryota</taxon>
        <taxon>Viridiplantae</taxon>
        <taxon>Streptophyta</taxon>
        <taxon>Embryophyta</taxon>
        <taxon>Tracheophyta</taxon>
        <taxon>Spermatophyta</taxon>
        <taxon>Magnoliopsida</taxon>
        <taxon>eudicotyledons</taxon>
        <taxon>Gunneridae</taxon>
        <taxon>Pentapetalae</taxon>
        <taxon>asterids</taxon>
        <taxon>lamiids</taxon>
        <taxon>Solanales</taxon>
        <taxon>Solanaceae</taxon>
        <taxon>Solanoideae</taxon>
        <taxon>Datureae</taxon>
        <taxon>Datura</taxon>
    </lineage>
</organism>
<gene>
    <name evidence="1" type="ORF">HAX54_004374</name>
</gene>
<protein>
    <submittedName>
        <fullName evidence="1">Uncharacterized protein</fullName>
    </submittedName>
</protein>
<name>A0ABS8T6U9_DATST</name>
<dbReference type="EMBL" id="JACEIK010001202">
    <property type="protein sequence ID" value="MCD7467111.1"/>
    <property type="molecule type" value="Genomic_DNA"/>
</dbReference>
<evidence type="ECO:0000313" key="2">
    <source>
        <dbReference type="Proteomes" id="UP000823775"/>
    </source>
</evidence>
<reference evidence="1 2" key="1">
    <citation type="journal article" date="2021" name="BMC Genomics">
        <title>Datura genome reveals duplications of psychoactive alkaloid biosynthetic genes and high mutation rate following tissue culture.</title>
        <authorList>
            <person name="Rajewski A."/>
            <person name="Carter-House D."/>
            <person name="Stajich J."/>
            <person name="Litt A."/>
        </authorList>
    </citation>
    <scope>NUCLEOTIDE SEQUENCE [LARGE SCALE GENOMIC DNA]</scope>
    <source>
        <strain evidence="1">AR-01</strain>
    </source>
</reference>
<feature type="non-terminal residue" evidence="1">
    <location>
        <position position="68"/>
    </location>
</feature>
<sequence length="68" mass="7903">MGWIQKKYYRRLLLMDGKDESYYLRMSYPDRSCIGNLKTCLGSLKSTKGINGSYVLTTSYCMSQNSRK</sequence>
<dbReference type="Proteomes" id="UP000823775">
    <property type="component" value="Unassembled WGS sequence"/>
</dbReference>
<accession>A0ABS8T6U9</accession>
<evidence type="ECO:0000313" key="1">
    <source>
        <dbReference type="EMBL" id="MCD7467111.1"/>
    </source>
</evidence>
<keyword evidence="2" id="KW-1185">Reference proteome</keyword>